<dbReference type="InterPro" id="IPR050626">
    <property type="entry name" value="Peptidase_M16"/>
</dbReference>
<dbReference type="RefSeq" id="WP_011419162.1">
    <property type="nucleotide sequence ID" value="NC_007760.1"/>
</dbReference>
<proteinExistence type="inferred from homology"/>
<dbReference type="HOGENOM" id="CLU_009902_1_1_7"/>
<dbReference type="GO" id="GO:0006508">
    <property type="term" value="P:proteolysis"/>
    <property type="evidence" value="ECO:0007669"/>
    <property type="project" value="UniProtKB-KW"/>
</dbReference>
<keyword evidence="5" id="KW-0482">Metalloprotease</keyword>
<evidence type="ECO:0000256" key="6">
    <source>
        <dbReference type="SAM" id="SignalP"/>
    </source>
</evidence>
<dbReference type="InterPro" id="IPR011765">
    <property type="entry name" value="Pept_M16_N"/>
</dbReference>
<evidence type="ECO:0000256" key="5">
    <source>
        <dbReference type="ARBA" id="ARBA00023049"/>
    </source>
</evidence>
<dbReference type="Gene3D" id="3.30.830.10">
    <property type="entry name" value="Metalloenzyme, LuxS/M16 peptidase-like"/>
    <property type="match status" value="2"/>
</dbReference>
<keyword evidence="2" id="KW-0645">Protease</keyword>
<dbReference type="PANTHER" id="PTHR43690">
    <property type="entry name" value="NARDILYSIN"/>
    <property type="match status" value="1"/>
</dbReference>
<keyword evidence="3" id="KW-0378">Hydrolase</keyword>
<dbReference type="GO" id="GO:0046872">
    <property type="term" value="F:metal ion binding"/>
    <property type="evidence" value="ECO:0007669"/>
    <property type="project" value="InterPro"/>
</dbReference>
<dbReference type="Proteomes" id="UP000001935">
    <property type="component" value="Chromosome"/>
</dbReference>
<organism evidence="9 10">
    <name type="scientific">Anaeromyxobacter dehalogenans (strain 2CP-C)</name>
    <dbReference type="NCBI Taxonomy" id="290397"/>
    <lineage>
        <taxon>Bacteria</taxon>
        <taxon>Pseudomonadati</taxon>
        <taxon>Myxococcota</taxon>
        <taxon>Myxococcia</taxon>
        <taxon>Myxococcales</taxon>
        <taxon>Cystobacterineae</taxon>
        <taxon>Anaeromyxobacteraceae</taxon>
        <taxon>Anaeromyxobacter</taxon>
    </lineage>
</organism>
<evidence type="ECO:0000256" key="3">
    <source>
        <dbReference type="ARBA" id="ARBA00022801"/>
    </source>
</evidence>
<dbReference type="OrthoDB" id="9811314at2"/>
<evidence type="ECO:0000256" key="2">
    <source>
        <dbReference type="ARBA" id="ARBA00022670"/>
    </source>
</evidence>
<evidence type="ECO:0000313" key="10">
    <source>
        <dbReference type="Proteomes" id="UP000001935"/>
    </source>
</evidence>
<keyword evidence="6" id="KW-0732">Signal</keyword>
<dbReference type="KEGG" id="ade:Adeh_0102"/>
<evidence type="ECO:0000259" key="8">
    <source>
        <dbReference type="Pfam" id="PF05193"/>
    </source>
</evidence>
<dbReference type="InterPro" id="IPR007863">
    <property type="entry name" value="Peptidase_M16_C"/>
</dbReference>
<evidence type="ECO:0000256" key="1">
    <source>
        <dbReference type="ARBA" id="ARBA00007261"/>
    </source>
</evidence>
<name>Q2IM49_ANADE</name>
<dbReference type="Pfam" id="PF05193">
    <property type="entry name" value="Peptidase_M16_C"/>
    <property type="match status" value="1"/>
</dbReference>
<dbReference type="AlphaFoldDB" id="Q2IM49"/>
<comment type="similarity">
    <text evidence="1">Belongs to the peptidase M16 family.</text>
</comment>
<evidence type="ECO:0000256" key="4">
    <source>
        <dbReference type="ARBA" id="ARBA00022833"/>
    </source>
</evidence>
<feature type="chain" id="PRO_5004210328" evidence="6">
    <location>
        <begin position="20"/>
        <end position="458"/>
    </location>
</feature>
<feature type="signal peptide" evidence="6">
    <location>
        <begin position="1"/>
        <end position="19"/>
    </location>
</feature>
<reference evidence="9 10" key="1">
    <citation type="submission" date="2006-01" db="EMBL/GenBank/DDBJ databases">
        <title>Complete sequence of Anaeromyxobacter dehalogenans 2CP-C.</title>
        <authorList>
            <consortium name="US DOE Joint Genome Institute"/>
            <person name="Copeland A."/>
            <person name="Lucas S."/>
            <person name="Lapidus A."/>
            <person name="Barry K."/>
            <person name="Detter J.C."/>
            <person name="Glavina T."/>
            <person name="Hammon N."/>
            <person name="Israni S."/>
            <person name="Pitluck S."/>
            <person name="Brettin T."/>
            <person name="Bruce D."/>
            <person name="Han C."/>
            <person name="Tapia R."/>
            <person name="Gilna P."/>
            <person name="Kiss H."/>
            <person name="Schmutz J."/>
            <person name="Larimer F."/>
            <person name="Land M."/>
            <person name="Kyrpides N."/>
            <person name="Anderson I."/>
            <person name="Sanford R.A."/>
            <person name="Ritalahti K.M."/>
            <person name="Thomas H.S."/>
            <person name="Kirby J.R."/>
            <person name="Zhulin I.B."/>
            <person name="Loeffler F.E."/>
            <person name="Richardson P."/>
        </authorList>
    </citation>
    <scope>NUCLEOTIDE SEQUENCE [LARGE SCALE GENOMIC DNA]</scope>
    <source>
        <strain evidence="9 10">2CP-C</strain>
    </source>
</reference>
<sequence>MIASPLLVAALLTAAPAAAAPPPGDAPEIPYTMFTLGNGLTVILHEDHTAPLVGVHVQYDVGSKDERPGRTGFAHLFEHLMFQGSAHLPKGEADRLVDAAGGEANGGTSPDSTVYWEQVPSGALEQMLFIEADRMGWMFPTLTQEKLDNQRDVVRNERRQSYEMQPYGLVFEKLLANLWDPQFPYHWQTIGTHEDLEAATLADVKQFFERWYGPENAVLAIAGDIDPARTRALVEKWFGPIPGKARPAHQAPAPKPLTAEQRVSMDDRVQLPRLYLAWQTPRVFAPGDAALDVLSSVLSDGKSARLVKRLVMDEQIAQGVSAGQMSQALASMYLVVATPKPGIPLERLEREIDEELARIAREPPSAEEVQRAKNKIEAGAVFGLEPVGGFGGRAASLAGYYVRTGDPGYLAKDLARYRAVTPADVSEAARRFLRKDARVVLTVHPRPAAAGAAAGSAR</sequence>
<feature type="domain" description="Peptidase M16 N-terminal" evidence="7">
    <location>
        <begin position="42"/>
        <end position="180"/>
    </location>
</feature>
<feature type="domain" description="Peptidase M16 C-terminal" evidence="8">
    <location>
        <begin position="199"/>
        <end position="375"/>
    </location>
</feature>
<keyword evidence="4" id="KW-0862">Zinc</keyword>
<dbReference type="SUPFAM" id="SSF63411">
    <property type="entry name" value="LuxS/MPP-like metallohydrolase"/>
    <property type="match status" value="2"/>
</dbReference>
<evidence type="ECO:0000259" key="7">
    <source>
        <dbReference type="Pfam" id="PF00675"/>
    </source>
</evidence>
<protein>
    <submittedName>
        <fullName evidence="9">Peptidase M16-like protein</fullName>
    </submittedName>
</protein>
<gene>
    <name evidence="9" type="ordered locus">Adeh_0102</name>
</gene>
<dbReference type="GO" id="GO:0008237">
    <property type="term" value="F:metallopeptidase activity"/>
    <property type="evidence" value="ECO:0007669"/>
    <property type="project" value="UniProtKB-KW"/>
</dbReference>
<dbReference type="Pfam" id="PF00675">
    <property type="entry name" value="Peptidase_M16"/>
    <property type="match status" value="1"/>
</dbReference>
<dbReference type="eggNOG" id="COG0612">
    <property type="taxonomic scope" value="Bacteria"/>
</dbReference>
<dbReference type="PANTHER" id="PTHR43690:SF35">
    <property type="entry name" value="NON-CATALYTIC MEMBER OF PEPTIDASE SUBFAMILY M16B-RELATED"/>
    <property type="match status" value="1"/>
</dbReference>
<dbReference type="STRING" id="290397.Adeh_0102"/>
<dbReference type="EMBL" id="CP000251">
    <property type="protein sequence ID" value="ABC79879.1"/>
    <property type="molecule type" value="Genomic_DNA"/>
</dbReference>
<accession>Q2IM49</accession>
<evidence type="ECO:0000313" key="9">
    <source>
        <dbReference type="EMBL" id="ABC79879.1"/>
    </source>
</evidence>
<dbReference type="InterPro" id="IPR011249">
    <property type="entry name" value="Metalloenz_LuxS/M16"/>
</dbReference>